<reference evidence="2 3" key="1">
    <citation type="journal article" date="2016" name="Genome Announc.">
        <title>First Complete Genome Sequence of a Subdivision 6 Acidobacterium Strain.</title>
        <authorList>
            <person name="Huang S."/>
            <person name="Vieira S."/>
            <person name="Bunk B."/>
            <person name="Riedel T."/>
            <person name="Sproer C."/>
            <person name="Overmann J."/>
        </authorList>
    </citation>
    <scope>NUCLEOTIDE SEQUENCE [LARGE SCALE GENOMIC DNA]</scope>
    <source>
        <strain evidence="3">DSM 100886 HEG_-6_39</strain>
    </source>
</reference>
<name>A0A143PL71_LUTPR</name>
<dbReference type="KEGG" id="abac:LuPra_02379"/>
<keyword evidence="1" id="KW-0472">Membrane</keyword>
<dbReference type="EMBL" id="CP015136">
    <property type="protein sequence ID" value="AMY09166.1"/>
    <property type="molecule type" value="Genomic_DNA"/>
</dbReference>
<keyword evidence="3" id="KW-1185">Reference proteome</keyword>
<accession>A0A143PL71</accession>
<gene>
    <name evidence="2" type="ORF">LuPra_02379</name>
</gene>
<evidence type="ECO:0000313" key="2">
    <source>
        <dbReference type="EMBL" id="AMY09166.1"/>
    </source>
</evidence>
<dbReference type="AlphaFoldDB" id="A0A143PL71"/>
<keyword evidence="1" id="KW-1133">Transmembrane helix</keyword>
<keyword evidence="1" id="KW-0812">Transmembrane</keyword>
<sequence>MARTALPLALGLAIRAGFVALVGAQIVGGVMIAIGMRLVFGGDPQRAYATGGWLKPVHALLMHEILVLPLLAWQMSRTDWDERTQVRAVSMGIVLHALVVVAAVVSVL</sequence>
<organism evidence="2 3">
    <name type="scientific">Luteitalea pratensis</name>
    <dbReference type="NCBI Taxonomy" id="1855912"/>
    <lineage>
        <taxon>Bacteria</taxon>
        <taxon>Pseudomonadati</taxon>
        <taxon>Acidobacteriota</taxon>
        <taxon>Vicinamibacteria</taxon>
        <taxon>Vicinamibacterales</taxon>
        <taxon>Vicinamibacteraceae</taxon>
        <taxon>Luteitalea</taxon>
    </lineage>
</organism>
<evidence type="ECO:0000256" key="1">
    <source>
        <dbReference type="SAM" id="Phobius"/>
    </source>
</evidence>
<feature type="transmembrane region" description="Helical" evidence="1">
    <location>
        <begin position="12"/>
        <end position="36"/>
    </location>
</feature>
<dbReference type="STRING" id="1855912.LuPra_02379"/>
<proteinExistence type="predicted"/>
<evidence type="ECO:0000313" key="3">
    <source>
        <dbReference type="Proteomes" id="UP000076079"/>
    </source>
</evidence>
<reference evidence="3" key="2">
    <citation type="submission" date="2016-04" db="EMBL/GenBank/DDBJ databases">
        <title>First Complete Genome Sequence of a Subdivision 6 Acidobacterium.</title>
        <authorList>
            <person name="Huang S."/>
            <person name="Vieira S."/>
            <person name="Bunk B."/>
            <person name="Riedel T."/>
            <person name="Sproeer C."/>
            <person name="Overmann J."/>
        </authorList>
    </citation>
    <scope>NUCLEOTIDE SEQUENCE [LARGE SCALE GENOMIC DNA]</scope>
    <source>
        <strain evidence="3">DSM 100886 HEG_-6_39</strain>
    </source>
</reference>
<feature type="transmembrane region" description="Helical" evidence="1">
    <location>
        <begin position="88"/>
        <end position="107"/>
    </location>
</feature>
<dbReference type="Proteomes" id="UP000076079">
    <property type="component" value="Chromosome"/>
</dbReference>
<protein>
    <submittedName>
        <fullName evidence="2">Uncharacterized protein</fullName>
    </submittedName>
</protein>
<feature type="transmembrane region" description="Helical" evidence="1">
    <location>
        <begin position="56"/>
        <end position="76"/>
    </location>
</feature>